<proteinExistence type="predicted"/>
<organism evidence="1 2">
    <name type="scientific">Yoonia maritima</name>
    <dbReference type="NCBI Taxonomy" id="1435347"/>
    <lineage>
        <taxon>Bacteria</taxon>
        <taxon>Pseudomonadati</taxon>
        <taxon>Pseudomonadota</taxon>
        <taxon>Alphaproteobacteria</taxon>
        <taxon>Rhodobacterales</taxon>
        <taxon>Paracoccaceae</taxon>
        <taxon>Yoonia</taxon>
    </lineage>
</organism>
<keyword evidence="2" id="KW-1185">Reference proteome</keyword>
<dbReference type="Proteomes" id="UP000238007">
    <property type="component" value="Unassembled WGS sequence"/>
</dbReference>
<reference evidence="1 2" key="1">
    <citation type="submission" date="2018-03" db="EMBL/GenBank/DDBJ databases">
        <title>Genomic Encyclopedia of Archaeal and Bacterial Type Strains, Phase II (KMG-II): from individual species to whole genera.</title>
        <authorList>
            <person name="Goeker M."/>
        </authorList>
    </citation>
    <scope>NUCLEOTIDE SEQUENCE [LARGE SCALE GENOMIC DNA]</scope>
    <source>
        <strain evidence="1 2">DSM 101533</strain>
    </source>
</reference>
<name>A0A2T0VYU0_9RHOB</name>
<evidence type="ECO:0000313" key="2">
    <source>
        <dbReference type="Proteomes" id="UP000238007"/>
    </source>
</evidence>
<protein>
    <submittedName>
        <fullName evidence="1">Uncharacterized protein</fullName>
    </submittedName>
</protein>
<gene>
    <name evidence="1" type="ORF">CLV80_10516</name>
</gene>
<evidence type="ECO:0000313" key="1">
    <source>
        <dbReference type="EMBL" id="PRY77537.1"/>
    </source>
</evidence>
<sequence>MDVLHSHIVKVSARQTGIVEAHMHLIIRVSPTCEPSGQSVIVMVQEGPPNLKQRIHQEAALMAAKLTRFEHLYRQAVSPNCSDGEAEE</sequence>
<dbReference type="EMBL" id="PVTP01000005">
    <property type="protein sequence ID" value="PRY77537.1"/>
    <property type="molecule type" value="Genomic_DNA"/>
</dbReference>
<accession>A0A2T0VYU0</accession>
<comment type="caution">
    <text evidence="1">The sequence shown here is derived from an EMBL/GenBank/DDBJ whole genome shotgun (WGS) entry which is preliminary data.</text>
</comment>
<dbReference type="AlphaFoldDB" id="A0A2T0VYU0"/>